<keyword evidence="2" id="KW-1185">Reference proteome</keyword>
<sequence length="194" mass="21684">MNSPDQINEMAGIKYWTIPGLAGSNAAHWQTIWEQLRPGDFNRVEQDNWDWPVMTEWTKRLNDRLLQASSPVILVAHSMGCLTAVHWSRHYASEKVVGALLVAPADAEQSERLSFVEGFAPIPIQKLPFPTVVVASTNDRYMTAGRAAYFAEKWGSEFIEVGEQGHINASSGLGDWSFGQRVLKDLTNKVKPTK</sequence>
<name>A0ABP8M2N5_9BACT</name>
<evidence type="ECO:0000313" key="2">
    <source>
        <dbReference type="Proteomes" id="UP001501508"/>
    </source>
</evidence>
<dbReference type="InterPro" id="IPR010662">
    <property type="entry name" value="RBBP9/YdeN"/>
</dbReference>
<organism evidence="1 2">
    <name type="scientific">Ravibacter arvi</name>
    <dbReference type="NCBI Taxonomy" id="2051041"/>
    <lineage>
        <taxon>Bacteria</taxon>
        <taxon>Pseudomonadati</taxon>
        <taxon>Bacteroidota</taxon>
        <taxon>Cytophagia</taxon>
        <taxon>Cytophagales</taxon>
        <taxon>Spirosomataceae</taxon>
        <taxon>Ravibacter</taxon>
    </lineage>
</organism>
<dbReference type="Pfam" id="PF06821">
    <property type="entry name" value="Ser_hydrolase"/>
    <property type="match status" value="1"/>
</dbReference>
<dbReference type="InterPro" id="IPR029058">
    <property type="entry name" value="AB_hydrolase_fold"/>
</dbReference>
<dbReference type="Proteomes" id="UP001501508">
    <property type="component" value="Unassembled WGS sequence"/>
</dbReference>
<reference evidence="2" key="1">
    <citation type="journal article" date="2019" name="Int. J. Syst. Evol. Microbiol.">
        <title>The Global Catalogue of Microorganisms (GCM) 10K type strain sequencing project: providing services to taxonomists for standard genome sequencing and annotation.</title>
        <authorList>
            <consortium name="The Broad Institute Genomics Platform"/>
            <consortium name="The Broad Institute Genome Sequencing Center for Infectious Disease"/>
            <person name="Wu L."/>
            <person name="Ma J."/>
        </authorList>
    </citation>
    <scope>NUCLEOTIDE SEQUENCE [LARGE SCALE GENOMIC DNA]</scope>
    <source>
        <strain evidence="2">JCM 31920</strain>
    </source>
</reference>
<keyword evidence="1" id="KW-0378">Hydrolase</keyword>
<comment type="caution">
    <text evidence="1">The sequence shown here is derived from an EMBL/GenBank/DDBJ whole genome shotgun (WGS) entry which is preliminary data.</text>
</comment>
<evidence type="ECO:0000313" key="1">
    <source>
        <dbReference type="EMBL" id="GAA4442973.1"/>
    </source>
</evidence>
<dbReference type="Gene3D" id="3.40.50.1820">
    <property type="entry name" value="alpha/beta hydrolase"/>
    <property type="match status" value="1"/>
</dbReference>
<proteinExistence type="predicted"/>
<gene>
    <name evidence="1" type="ORF">GCM10023091_30700</name>
</gene>
<protein>
    <submittedName>
        <fullName evidence="1">Alpha/beta hydrolase</fullName>
    </submittedName>
</protein>
<dbReference type="SUPFAM" id="SSF53474">
    <property type="entry name" value="alpha/beta-Hydrolases"/>
    <property type="match status" value="1"/>
</dbReference>
<dbReference type="EMBL" id="BAABEY010000028">
    <property type="protein sequence ID" value="GAA4442973.1"/>
    <property type="molecule type" value="Genomic_DNA"/>
</dbReference>
<accession>A0ABP8M2N5</accession>
<dbReference type="GO" id="GO:0016787">
    <property type="term" value="F:hydrolase activity"/>
    <property type="evidence" value="ECO:0007669"/>
    <property type="project" value="UniProtKB-KW"/>
</dbReference>